<dbReference type="InterPro" id="IPR045324">
    <property type="entry name" value="Small_multidrug_res"/>
</dbReference>
<dbReference type="Proteomes" id="UP000063699">
    <property type="component" value="Chromosome"/>
</dbReference>
<dbReference type="AlphaFoldDB" id="A0A0N9I540"/>
<dbReference type="EMBL" id="CP012752">
    <property type="protein sequence ID" value="ALG11009.1"/>
    <property type="molecule type" value="Genomic_DNA"/>
</dbReference>
<dbReference type="PANTHER" id="PTHR30561">
    <property type="entry name" value="SMR FAMILY PROTON-DEPENDENT DRUG EFFLUX TRANSPORTER SUGE"/>
    <property type="match status" value="1"/>
</dbReference>
<evidence type="ECO:0000256" key="4">
    <source>
        <dbReference type="ARBA" id="ARBA00022692"/>
    </source>
</evidence>
<evidence type="ECO:0000256" key="6">
    <source>
        <dbReference type="ARBA" id="ARBA00023136"/>
    </source>
</evidence>
<dbReference type="PANTHER" id="PTHR30561:SF0">
    <property type="entry name" value="GUANIDINIUM EXPORTER"/>
    <property type="match status" value="1"/>
</dbReference>
<dbReference type="SUPFAM" id="SSF103481">
    <property type="entry name" value="Multidrug resistance efflux transporter EmrE"/>
    <property type="match status" value="1"/>
</dbReference>
<accession>A0A0N9I540</accession>
<protein>
    <submittedName>
        <fullName evidence="9">Ligand-binding protein SH3</fullName>
    </submittedName>
</protein>
<keyword evidence="2" id="KW-0813">Transport</keyword>
<feature type="transmembrane region" description="Helical" evidence="8">
    <location>
        <begin position="59"/>
        <end position="78"/>
    </location>
</feature>
<dbReference type="GO" id="GO:0022857">
    <property type="term" value="F:transmembrane transporter activity"/>
    <property type="evidence" value="ECO:0007669"/>
    <property type="project" value="InterPro"/>
</dbReference>
<evidence type="ECO:0000313" key="10">
    <source>
        <dbReference type="Proteomes" id="UP000063699"/>
    </source>
</evidence>
<dbReference type="InterPro" id="IPR000390">
    <property type="entry name" value="Small_drug/metabolite_transptr"/>
</dbReference>
<evidence type="ECO:0000256" key="5">
    <source>
        <dbReference type="ARBA" id="ARBA00022989"/>
    </source>
</evidence>
<dbReference type="RefSeq" id="WP_054292911.1">
    <property type="nucleotide sequence ID" value="NZ_CP012752.1"/>
</dbReference>
<evidence type="ECO:0000256" key="7">
    <source>
        <dbReference type="RuleBase" id="RU003942"/>
    </source>
</evidence>
<organism evidence="9 10">
    <name type="scientific">Kibdelosporangium phytohabitans</name>
    <dbReference type="NCBI Taxonomy" id="860235"/>
    <lineage>
        <taxon>Bacteria</taxon>
        <taxon>Bacillati</taxon>
        <taxon>Actinomycetota</taxon>
        <taxon>Actinomycetes</taxon>
        <taxon>Pseudonocardiales</taxon>
        <taxon>Pseudonocardiaceae</taxon>
        <taxon>Kibdelosporangium</taxon>
    </lineage>
</organism>
<feature type="transmembrane region" description="Helical" evidence="8">
    <location>
        <begin position="33"/>
        <end position="50"/>
    </location>
</feature>
<gene>
    <name evidence="9" type="ORF">AOZ06_32680</name>
</gene>
<reference evidence="9 10" key="1">
    <citation type="submission" date="2015-07" db="EMBL/GenBank/DDBJ databases">
        <title>Genome sequencing of Kibdelosporangium phytohabitans.</title>
        <authorList>
            <person name="Qin S."/>
            <person name="Xing K."/>
        </authorList>
    </citation>
    <scope>NUCLEOTIDE SEQUENCE [LARGE SCALE GENOMIC DNA]</scope>
    <source>
        <strain evidence="9 10">KLBMP1111</strain>
    </source>
</reference>
<keyword evidence="6 8" id="KW-0472">Membrane</keyword>
<evidence type="ECO:0000256" key="3">
    <source>
        <dbReference type="ARBA" id="ARBA00022475"/>
    </source>
</evidence>
<dbReference type="KEGG" id="kphy:AOZ06_32680"/>
<evidence type="ECO:0000313" key="9">
    <source>
        <dbReference type="EMBL" id="ALG11009.1"/>
    </source>
</evidence>
<proteinExistence type="inferred from homology"/>
<comment type="subcellular location">
    <subcellularLocation>
        <location evidence="1 7">Cell membrane</location>
        <topology evidence="1 7">Multi-pass membrane protein</topology>
    </subcellularLocation>
</comment>
<dbReference type="OrthoDB" id="21828at2"/>
<evidence type="ECO:0000256" key="2">
    <source>
        <dbReference type="ARBA" id="ARBA00022448"/>
    </source>
</evidence>
<evidence type="ECO:0000256" key="8">
    <source>
        <dbReference type="SAM" id="Phobius"/>
    </source>
</evidence>
<comment type="similarity">
    <text evidence="7">Belongs to the drug/metabolite transporter (DMT) superfamily. Small multidrug resistance (SMR) (TC 2.A.7.1) family.</text>
</comment>
<dbReference type="STRING" id="860235.AOZ06_32680"/>
<keyword evidence="4 7" id="KW-0812">Transmembrane</keyword>
<keyword evidence="10" id="KW-1185">Reference proteome</keyword>
<keyword evidence="5 8" id="KW-1133">Transmembrane helix</keyword>
<dbReference type="FunFam" id="1.10.3730.20:FF:000001">
    <property type="entry name" value="Quaternary ammonium compound resistance transporter SugE"/>
    <property type="match status" value="1"/>
</dbReference>
<sequence>MAWLALVISGLFETVWAAALSASRGLSKPLATVVFVVALVISMAGLGYALRTIPVGTGYAVWVGIGAIGTAVYGMLAMGDPVSASRITCLVLIVAGVAGLKFLH</sequence>
<dbReference type="Pfam" id="PF00893">
    <property type="entry name" value="Multi_Drug_Res"/>
    <property type="match status" value="1"/>
</dbReference>
<feature type="transmembrane region" description="Helical" evidence="8">
    <location>
        <begin position="84"/>
        <end position="103"/>
    </location>
</feature>
<dbReference type="Gene3D" id="1.10.3730.20">
    <property type="match status" value="1"/>
</dbReference>
<name>A0A0N9I540_9PSEU</name>
<keyword evidence="3" id="KW-1003">Cell membrane</keyword>
<evidence type="ECO:0000256" key="1">
    <source>
        <dbReference type="ARBA" id="ARBA00004651"/>
    </source>
</evidence>
<dbReference type="GO" id="GO:0005886">
    <property type="term" value="C:plasma membrane"/>
    <property type="evidence" value="ECO:0007669"/>
    <property type="project" value="UniProtKB-SubCell"/>
</dbReference>
<dbReference type="InterPro" id="IPR037185">
    <property type="entry name" value="EmrE-like"/>
</dbReference>